<dbReference type="OrthoDB" id="66906at2759"/>
<dbReference type="EMBL" id="CM018051">
    <property type="protein sequence ID" value="KAA8516475.1"/>
    <property type="molecule type" value="Genomic_DNA"/>
</dbReference>
<evidence type="ECO:0000313" key="4">
    <source>
        <dbReference type="Proteomes" id="UP000325577"/>
    </source>
</evidence>
<protein>
    <submittedName>
        <fullName evidence="3">Uncharacterized protein</fullName>
    </submittedName>
</protein>
<accession>A0A5J4ZCV3</accession>
<dbReference type="SMART" id="SM00028">
    <property type="entry name" value="TPR"/>
    <property type="match status" value="4"/>
</dbReference>
<proteinExistence type="predicted"/>
<sequence>MEALAKVHCRHQPLLLSLHPHRPSFSRPISSLPFRIPPPSSSPSLKLSIKASSSAFSDPLLPNPRNSKPQLFQTLNPVPFSLLKTIFIAAVASTALFFARFNLKPLIAAPIAPPPYVESTTNDAADEEIEKALEEHLISHPDDIQALRNLMEVKIKSRKVHEAINTIEQLIKLEPNETELPLLKAHMYCYSGDLEMAKLGFNEVLSKDPLRVEAYHGLVMTVSQADFGRELKEIEKRIGEGIEMCKKEKKKEDLRDFKLLIAQIRVIEGSYNDALKVYQELVKEEPMDFRPYLCQGIIYTLLKKKDKAEKQFQKYRRLVPKGHPYARFFDDNMIATKVPLSQVALSVATLALVNFTLTVGNPFLP</sequence>
<reference evidence="3 4" key="1">
    <citation type="submission" date="2019-09" db="EMBL/GenBank/DDBJ databases">
        <title>A chromosome-level genome assembly of the Chinese tupelo Nyssa sinensis.</title>
        <authorList>
            <person name="Yang X."/>
            <person name="Kang M."/>
            <person name="Yang Y."/>
            <person name="Xiong H."/>
            <person name="Wang M."/>
            <person name="Zhang Z."/>
            <person name="Wang Z."/>
            <person name="Wu H."/>
            <person name="Ma T."/>
            <person name="Liu J."/>
            <person name="Xi Z."/>
        </authorList>
    </citation>
    <scope>NUCLEOTIDE SEQUENCE [LARGE SCALE GENOMIC DNA]</scope>
    <source>
        <strain evidence="3">J267</strain>
        <tissue evidence="3">Leaf</tissue>
    </source>
</reference>
<keyword evidence="4" id="KW-1185">Reference proteome</keyword>
<keyword evidence="2" id="KW-1133">Transmembrane helix</keyword>
<dbReference type="InterPro" id="IPR011990">
    <property type="entry name" value="TPR-like_helical_dom_sf"/>
</dbReference>
<evidence type="ECO:0000256" key="1">
    <source>
        <dbReference type="PROSITE-ProRule" id="PRU00339"/>
    </source>
</evidence>
<dbReference type="AlphaFoldDB" id="A0A5J4ZCV3"/>
<dbReference type="PANTHER" id="PTHR26312:SF67">
    <property type="entry name" value="PROTEIN SLOW GREEN 1, CHLOROPLASTIC"/>
    <property type="match status" value="1"/>
</dbReference>
<evidence type="ECO:0000256" key="2">
    <source>
        <dbReference type="SAM" id="Phobius"/>
    </source>
</evidence>
<feature type="transmembrane region" description="Helical" evidence="2">
    <location>
        <begin position="78"/>
        <end position="99"/>
    </location>
</feature>
<organism evidence="3 4">
    <name type="scientific">Nyssa sinensis</name>
    <dbReference type="NCBI Taxonomy" id="561372"/>
    <lineage>
        <taxon>Eukaryota</taxon>
        <taxon>Viridiplantae</taxon>
        <taxon>Streptophyta</taxon>
        <taxon>Embryophyta</taxon>
        <taxon>Tracheophyta</taxon>
        <taxon>Spermatophyta</taxon>
        <taxon>Magnoliopsida</taxon>
        <taxon>eudicotyledons</taxon>
        <taxon>Gunneridae</taxon>
        <taxon>Pentapetalae</taxon>
        <taxon>asterids</taxon>
        <taxon>Cornales</taxon>
        <taxon>Nyssaceae</taxon>
        <taxon>Nyssa</taxon>
    </lineage>
</organism>
<dbReference type="Gene3D" id="1.25.40.10">
    <property type="entry name" value="Tetratricopeptide repeat domain"/>
    <property type="match status" value="1"/>
</dbReference>
<dbReference type="GO" id="GO:0009535">
    <property type="term" value="C:chloroplast thylakoid membrane"/>
    <property type="evidence" value="ECO:0007669"/>
    <property type="project" value="TreeGrafter"/>
</dbReference>
<keyword evidence="2" id="KW-0472">Membrane</keyword>
<feature type="repeat" description="TPR" evidence="1">
    <location>
        <begin position="144"/>
        <end position="177"/>
    </location>
</feature>
<dbReference type="InterPro" id="IPR019734">
    <property type="entry name" value="TPR_rpt"/>
</dbReference>
<dbReference type="Proteomes" id="UP000325577">
    <property type="component" value="Linkage Group LG8"/>
</dbReference>
<keyword evidence="2" id="KW-0812">Transmembrane</keyword>
<dbReference type="PROSITE" id="PS50005">
    <property type="entry name" value="TPR"/>
    <property type="match status" value="1"/>
</dbReference>
<evidence type="ECO:0000313" key="3">
    <source>
        <dbReference type="EMBL" id="KAA8516475.1"/>
    </source>
</evidence>
<dbReference type="PANTHER" id="PTHR26312">
    <property type="entry name" value="TETRATRICOPEPTIDE REPEAT PROTEIN 5"/>
    <property type="match status" value="1"/>
</dbReference>
<keyword evidence="1" id="KW-0802">TPR repeat</keyword>
<name>A0A5J4ZCV3_9ASTE</name>
<dbReference type="SUPFAM" id="SSF48452">
    <property type="entry name" value="TPR-like"/>
    <property type="match status" value="1"/>
</dbReference>
<gene>
    <name evidence="3" type="ORF">F0562_017019</name>
</gene>